<dbReference type="NCBIfam" id="NF008289">
    <property type="entry name" value="PRK11069.1"/>
    <property type="match status" value="1"/>
</dbReference>
<dbReference type="Pfam" id="PF17946">
    <property type="entry name" value="RecC_C"/>
    <property type="match status" value="1"/>
</dbReference>
<dbReference type="InterPro" id="IPR041500">
    <property type="entry name" value="RecC_C"/>
</dbReference>
<dbReference type="CDD" id="cd22353">
    <property type="entry name" value="RecC_C-like"/>
    <property type="match status" value="1"/>
</dbReference>
<keyword evidence="7 10" id="KW-0067">ATP-binding</keyword>
<evidence type="ECO:0000256" key="9">
    <source>
        <dbReference type="ARBA" id="ARBA00023204"/>
    </source>
</evidence>
<evidence type="ECO:0000256" key="6">
    <source>
        <dbReference type="ARBA" id="ARBA00022839"/>
    </source>
</evidence>
<dbReference type="PIRSF" id="PIRSF000980">
    <property type="entry name" value="RecC"/>
    <property type="match status" value="1"/>
</dbReference>
<keyword evidence="14" id="KW-1185">Reference proteome</keyword>
<evidence type="ECO:0000256" key="1">
    <source>
        <dbReference type="ARBA" id="ARBA00022722"/>
    </source>
</evidence>
<reference evidence="14" key="1">
    <citation type="journal article" date="2019" name="Int. J. Syst. Evol. Microbiol.">
        <title>The Global Catalogue of Microorganisms (GCM) 10K type strain sequencing project: providing services to taxonomists for standard genome sequencing and annotation.</title>
        <authorList>
            <consortium name="The Broad Institute Genomics Platform"/>
            <consortium name="The Broad Institute Genome Sequencing Center for Infectious Disease"/>
            <person name="Wu L."/>
            <person name="Ma J."/>
        </authorList>
    </citation>
    <scope>NUCLEOTIDE SEQUENCE [LARGE SCALE GENOMIC DNA]</scope>
    <source>
        <strain evidence="14">CGMCC 1.18518</strain>
    </source>
</reference>
<proteinExistence type="inferred from homology"/>
<dbReference type="InterPro" id="IPR027417">
    <property type="entry name" value="P-loop_NTPase"/>
</dbReference>
<feature type="region of interest" description="Disordered" evidence="11">
    <location>
        <begin position="268"/>
        <end position="290"/>
    </location>
</feature>
<sequence>MFRVYHSNQLDILKDLTAHLIKREPLADPFSKEVVLVQSPGMAQWLQMALAEEFSVAANIGFPLPASFIWQMFVCVLPGIPKESAFNKSAMSWKLMTLLPGLLSQDTFLPLRHYLNDDDDKRKLFQLSTRIADLFDQYLVYRPDWLNLWEQQQQVDGLGEAQQWQAPLWRALVAYTAELEQPEWHRANLYSRFIEALENCDTPPEGLPPRVFICGISALPPVYLQALQALGRHIDIHLLFTNPCRDYWGDIRDPAFLAKLQSRQRKLHQSSQQRPLFRDPGQASSLFGPDGEQQLTQPLLASWGKLGRDNLYLLAQMDALDNEIDAFVEPGHDTLLHSLQQDILTLEDHAVIGITTEEFNNSSARRLLNPQDDSFTLRACHSPQREVEVVQDYLLGLMDADPTLKPRDIIVMVSDIDSYSPFIQSVFTDVSRERYLPFAISDRRASQAHPVIQAFLQLLSLPDSRFTSEDILALLEVPALAERFAIDEQGLRTLRHWVDESGVRWGLDDSSVSDLSLPVTGQHTWQFGLQRMLLGYALESEQGDWQGILPYDESAGLQAELAGQLAELLSCLADWRQRLRQSLTLEAWQPCCRELIDTFFAGDTDSETALVLIDEQWRQLLEQGLESRYPGEVPVTVLRDELRSRLEQERISQRFLAGQVNFCTLMPMRSIPFKVVCLLGMNDGVYPRTLTPSGFDLMQQSPRKGDRSRRDDDRYLFLEALLSARDRLYISYIGRSIRDNAERLPSVLVSELCEYVTRSFRLPGSESLNVDDSAQQVMQHLLYQHSRTPFAPENFIAEHARQSFASEWLPAASGQGLPVPAFVTPLEPFSPEEVSLDQLLRFWRHPVRAWFTQRLGISFLAQEDELPDTEPFELDNLQRYQINTQLLNTLVSRHDSEQFFRRQRMAGHLPYGAFGNIFRDKQLSEMQDIAARVSDQLTESRSVEVDLTLSLRLTGWLTGVQDDGILRWRPGELNLSDGLLLWIEHVVSCALGMPGISRMYGRHDSCWRFMPLGQEEAMQQLEKLLTGYLQGMNSPLMLLNRSGGGWLQARLNKELQLAGDEETLRKALQKLTEGWQGTVLIPGEGEDPYLQRLCRELNEDTVNAICQAAETWYLPVLRAHTPE</sequence>
<dbReference type="Gene3D" id="1.10.10.990">
    <property type="match status" value="1"/>
</dbReference>
<keyword evidence="9 10" id="KW-0234">DNA repair</keyword>
<evidence type="ECO:0000256" key="8">
    <source>
        <dbReference type="ARBA" id="ARBA00023125"/>
    </source>
</evidence>
<comment type="caution">
    <text evidence="13">The sequence shown here is derived from an EMBL/GenBank/DDBJ whole genome shotgun (WGS) entry which is preliminary data.</text>
</comment>
<keyword evidence="8 10" id="KW-0238">DNA-binding</keyword>
<comment type="subunit">
    <text evidence="10">Heterotrimer of RecB, RecC and RecD. All subunits contribute to DNA-binding.</text>
</comment>
<name>A0ABW1VXN0_9GAMM</name>
<keyword evidence="3 10" id="KW-0227">DNA damage</keyword>
<keyword evidence="5 10" id="KW-0347">Helicase</keyword>
<dbReference type="Gene3D" id="3.40.50.10930">
    <property type="match status" value="1"/>
</dbReference>
<evidence type="ECO:0000259" key="12">
    <source>
        <dbReference type="Pfam" id="PF17946"/>
    </source>
</evidence>
<gene>
    <name evidence="10 13" type="primary">recC</name>
    <name evidence="13" type="ORF">ACFP9W_08205</name>
</gene>
<dbReference type="Pfam" id="PF04257">
    <property type="entry name" value="Exonuc_V_gamma"/>
    <property type="match status" value="1"/>
</dbReference>
<dbReference type="SUPFAM" id="SSF52980">
    <property type="entry name" value="Restriction endonuclease-like"/>
    <property type="match status" value="1"/>
</dbReference>
<evidence type="ECO:0000256" key="4">
    <source>
        <dbReference type="ARBA" id="ARBA00022801"/>
    </source>
</evidence>
<organism evidence="13 14">
    <name type="scientific">Tatumella terrea</name>
    <dbReference type="NCBI Taxonomy" id="419007"/>
    <lineage>
        <taxon>Bacteria</taxon>
        <taxon>Pseudomonadati</taxon>
        <taxon>Pseudomonadota</taxon>
        <taxon>Gammaproteobacteria</taxon>
        <taxon>Enterobacterales</taxon>
        <taxon>Erwiniaceae</taxon>
        <taxon>Tatumella</taxon>
    </lineage>
</organism>
<dbReference type="EMBL" id="JBHSUB010000008">
    <property type="protein sequence ID" value="MFC6378071.1"/>
    <property type="molecule type" value="Genomic_DNA"/>
</dbReference>
<evidence type="ECO:0000313" key="14">
    <source>
        <dbReference type="Proteomes" id="UP001596230"/>
    </source>
</evidence>
<evidence type="ECO:0000256" key="2">
    <source>
        <dbReference type="ARBA" id="ARBA00022741"/>
    </source>
</evidence>
<dbReference type="Gene3D" id="1.10.10.160">
    <property type="match status" value="1"/>
</dbReference>
<evidence type="ECO:0000256" key="10">
    <source>
        <dbReference type="HAMAP-Rule" id="MF_01486"/>
    </source>
</evidence>
<evidence type="ECO:0000256" key="11">
    <source>
        <dbReference type="SAM" id="MobiDB-lite"/>
    </source>
</evidence>
<evidence type="ECO:0000256" key="7">
    <source>
        <dbReference type="ARBA" id="ARBA00022840"/>
    </source>
</evidence>
<dbReference type="PANTHER" id="PTHR30591">
    <property type="entry name" value="RECBCD ENZYME SUBUNIT RECC"/>
    <property type="match status" value="1"/>
</dbReference>
<dbReference type="InterPro" id="IPR013986">
    <property type="entry name" value="DExx_box_DNA_helicase_dom_sf"/>
</dbReference>
<accession>A0ABW1VXN0</accession>
<keyword evidence="2 10" id="KW-0547">Nucleotide-binding</keyword>
<dbReference type="InterPro" id="IPR006697">
    <property type="entry name" value="RecC"/>
</dbReference>
<protein>
    <recommendedName>
        <fullName evidence="10">RecBCD enzyme subunit RecC</fullName>
    </recommendedName>
    <alternativeName>
        <fullName evidence="10">Exonuclease V subunit RecC</fullName>
        <shortName evidence="10">ExoV subunit RecC</shortName>
    </alternativeName>
    <alternativeName>
        <fullName evidence="10">Helicase/nuclease RecBCD subunit RecC</fullName>
    </alternativeName>
</protein>
<evidence type="ECO:0000256" key="3">
    <source>
        <dbReference type="ARBA" id="ARBA00022763"/>
    </source>
</evidence>
<comment type="function">
    <text evidence="10">A helicase/nuclease that prepares dsDNA breaks (DSB) for recombinational DNA repair. Binds to DSBs and unwinds DNA via a highly rapid and processive ATP-dependent bidirectional helicase activity. Unwinds dsDNA until it encounters a Chi (crossover hotspot instigator) sequence from the 3' direction. Cuts ssDNA a few nucleotides 3' to the Chi site. The properties and activities of the enzyme are changed at Chi. The Chi-altered holoenzyme produces a long 3'-ssDNA overhang and facilitates RecA-binding to the ssDNA for homologous DNA recombination and repair. Holoenzyme degrades any linearized DNA that is unable to undergo homologous recombination. In the holoenzyme this subunit recognizes the wild-type Chi sequence, and when added to isolated RecB increases its ATP-dependent helicase processivity.</text>
</comment>
<dbReference type="InterPro" id="IPR011335">
    <property type="entry name" value="Restrct_endonuc-II-like"/>
</dbReference>
<comment type="miscellaneous">
    <text evidence="10">In the RecBCD complex, RecB has a slow 3'-5' helicase, an exonuclease activity and loads RecA onto ssDNA, RecD has a fast 5'-3' helicase activity, while RecC stimulates the ATPase and processivity of the RecB helicase and contributes to recognition of the Chi site.</text>
</comment>
<evidence type="ECO:0000313" key="13">
    <source>
        <dbReference type="EMBL" id="MFC6378071.1"/>
    </source>
</evidence>
<dbReference type="Proteomes" id="UP001596230">
    <property type="component" value="Unassembled WGS sequence"/>
</dbReference>
<feature type="domain" description="RecC C-terminal" evidence="12">
    <location>
        <begin position="831"/>
        <end position="1050"/>
    </location>
</feature>
<dbReference type="NCBIfam" id="TIGR01450">
    <property type="entry name" value="recC"/>
    <property type="match status" value="1"/>
</dbReference>
<keyword evidence="1 10" id="KW-0540">Nuclease</keyword>
<dbReference type="Gene3D" id="3.40.50.300">
    <property type="entry name" value="P-loop containing nucleotide triphosphate hydrolases"/>
    <property type="match status" value="2"/>
</dbReference>
<dbReference type="PANTHER" id="PTHR30591:SF1">
    <property type="entry name" value="RECBCD ENZYME SUBUNIT RECC"/>
    <property type="match status" value="1"/>
</dbReference>
<comment type="similarity">
    <text evidence="10">Belongs to the RecC family.</text>
</comment>
<evidence type="ECO:0000256" key="5">
    <source>
        <dbReference type="ARBA" id="ARBA00022806"/>
    </source>
</evidence>
<dbReference type="RefSeq" id="WP_385949301.1">
    <property type="nucleotide sequence ID" value="NZ_JBHSUB010000008.1"/>
</dbReference>
<keyword evidence="6 10" id="KW-0269">Exonuclease</keyword>
<keyword evidence="4 10" id="KW-0378">Hydrolase</keyword>
<dbReference type="HAMAP" id="MF_01486">
    <property type="entry name" value="RecC"/>
    <property type="match status" value="1"/>
</dbReference>
<dbReference type="SUPFAM" id="SSF52540">
    <property type="entry name" value="P-loop containing nucleoside triphosphate hydrolases"/>
    <property type="match status" value="2"/>
</dbReference>